<protein>
    <submittedName>
        <fullName evidence="2">Uncharacterized protein</fullName>
    </submittedName>
</protein>
<feature type="transmembrane region" description="Helical" evidence="1">
    <location>
        <begin position="70"/>
        <end position="88"/>
    </location>
</feature>
<keyword evidence="3" id="KW-1185">Reference proteome</keyword>
<organism evidence="2 3">
    <name type="scientific">Folsomia candida</name>
    <name type="common">Springtail</name>
    <dbReference type="NCBI Taxonomy" id="158441"/>
    <lineage>
        <taxon>Eukaryota</taxon>
        <taxon>Metazoa</taxon>
        <taxon>Ecdysozoa</taxon>
        <taxon>Arthropoda</taxon>
        <taxon>Hexapoda</taxon>
        <taxon>Collembola</taxon>
        <taxon>Entomobryomorpha</taxon>
        <taxon>Isotomoidea</taxon>
        <taxon>Isotomidae</taxon>
        <taxon>Proisotominae</taxon>
        <taxon>Folsomia</taxon>
    </lineage>
</organism>
<accession>A0A226DBP6</accession>
<evidence type="ECO:0000256" key="1">
    <source>
        <dbReference type="SAM" id="Phobius"/>
    </source>
</evidence>
<sequence>MLIRWTFRRGLLFTFLIGISILVDLFVRYNLKIELAPSSLLFFVGLMVDEPSNPPNSRVGRNQHFRLASIWWLLASIVLTNVYISFLVTNLNAPFPPKIFDTVESLYCAAKNENLTTNKLGSWRKRFEKRGEGDHAFHPNATLEIWIMQLFNFNNATFFRNLHESSTCFSILSNKTHKTLAFHPWNYELHKFLGLIKMSGTEFQLAHQFYTQPMRWYPKHKVPFASKLLLDAMSYMEYHNTPTCNPCRHL</sequence>
<name>A0A226DBP6_FOLCA</name>
<reference evidence="2 3" key="1">
    <citation type="submission" date="2015-12" db="EMBL/GenBank/DDBJ databases">
        <title>The genome of Folsomia candida.</title>
        <authorList>
            <person name="Faddeeva A."/>
            <person name="Derks M.F."/>
            <person name="Anvar Y."/>
            <person name="Smit S."/>
            <person name="Van Straalen N."/>
            <person name="Roelofs D."/>
        </authorList>
    </citation>
    <scope>NUCLEOTIDE SEQUENCE [LARGE SCALE GENOMIC DNA]</scope>
    <source>
        <strain evidence="2 3">VU population</strain>
        <tissue evidence="2">Whole body</tissue>
    </source>
</reference>
<comment type="caution">
    <text evidence="2">The sequence shown here is derived from an EMBL/GenBank/DDBJ whole genome shotgun (WGS) entry which is preliminary data.</text>
</comment>
<evidence type="ECO:0000313" key="2">
    <source>
        <dbReference type="EMBL" id="OXA42550.1"/>
    </source>
</evidence>
<keyword evidence="1" id="KW-0472">Membrane</keyword>
<feature type="transmembrane region" description="Helical" evidence="1">
    <location>
        <begin position="12"/>
        <end position="31"/>
    </location>
</feature>
<dbReference type="Proteomes" id="UP000198287">
    <property type="component" value="Unassembled WGS sequence"/>
</dbReference>
<evidence type="ECO:0000313" key="3">
    <source>
        <dbReference type="Proteomes" id="UP000198287"/>
    </source>
</evidence>
<gene>
    <name evidence="2" type="ORF">Fcan01_22869</name>
</gene>
<keyword evidence="1" id="KW-0812">Transmembrane</keyword>
<dbReference type="AlphaFoldDB" id="A0A226DBP6"/>
<proteinExistence type="predicted"/>
<dbReference type="EMBL" id="LNIX01000026">
    <property type="protein sequence ID" value="OXA42550.1"/>
    <property type="molecule type" value="Genomic_DNA"/>
</dbReference>
<keyword evidence="1" id="KW-1133">Transmembrane helix</keyword>